<evidence type="ECO:0000313" key="3">
    <source>
        <dbReference type="EMBL" id="KGM01652.1"/>
    </source>
</evidence>
<protein>
    <submittedName>
        <fullName evidence="3">Uncharacterized protein</fullName>
    </submittedName>
</protein>
<keyword evidence="4" id="KW-1185">Reference proteome</keyword>
<gene>
    <name evidence="3" type="ORF">Q760_18255</name>
</gene>
<feature type="compositionally biased region" description="Gly residues" evidence="1">
    <location>
        <begin position="58"/>
        <end position="72"/>
    </location>
</feature>
<name>A0A0A0B652_9CELL</name>
<evidence type="ECO:0000256" key="2">
    <source>
        <dbReference type="SAM" id="Phobius"/>
    </source>
</evidence>
<accession>A0A0A0B652</accession>
<dbReference type="EMBL" id="AXNT01000092">
    <property type="protein sequence ID" value="KGM01652.1"/>
    <property type="molecule type" value="Genomic_DNA"/>
</dbReference>
<organism evidence="3 4">
    <name type="scientific">Cellulomonas cellasea DSM 20118</name>
    <dbReference type="NCBI Taxonomy" id="1408250"/>
    <lineage>
        <taxon>Bacteria</taxon>
        <taxon>Bacillati</taxon>
        <taxon>Actinomycetota</taxon>
        <taxon>Actinomycetes</taxon>
        <taxon>Micrococcales</taxon>
        <taxon>Cellulomonadaceae</taxon>
        <taxon>Cellulomonas</taxon>
    </lineage>
</organism>
<feature type="region of interest" description="Disordered" evidence="1">
    <location>
        <begin position="50"/>
        <end position="72"/>
    </location>
</feature>
<dbReference type="AlphaFoldDB" id="A0A0A0B652"/>
<keyword evidence="2" id="KW-0812">Transmembrane</keyword>
<evidence type="ECO:0000313" key="4">
    <source>
        <dbReference type="Proteomes" id="UP000029833"/>
    </source>
</evidence>
<dbReference type="Proteomes" id="UP000029833">
    <property type="component" value="Unassembled WGS sequence"/>
</dbReference>
<evidence type="ECO:0000256" key="1">
    <source>
        <dbReference type="SAM" id="MobiDB-lite"/>
    </source>
</evidence>
<proteinExistence type="predicted"/>
<comment type="caution">
    <text evidence="3">The sequence shown here is derived from an EMBL/GenBank/DDBJ whole genome shotgun (WGS) entry which is preliminary data.</text>
</comment>
<keyword evidence="2" id="KW-0472">Membrane</keyword>
<reference evidence="3 4" key="1">
    <citation type="submission" date="2013-10" db="EMBL/GenBank/DDBJ databases">
        <authorList>
            <person name="Wang G."/>
            <person name="Zhuang W."/>
        </authorList>
    </citation>
    <scope>NUCLEOTIDE SEQUENCE [LARGE SCALE GENOMIC DNA]</scope>
    <source>
        <strain evidence="3 4">DSM 20118</strain>
    </source>
</reference>
<dbReference type="STRING" id="1408250.Q760_18255"/>
<keyword evidence="2" id="KW-1133">Transmembrane helix</keyword>
<sequence length="72" mass="7307">MLMLAIVAAAIFALALLLDLVEANVGDALTPQTLMFAGLFCLALHLGGVGGASPVNGGWRGRGGRGGSSRRR</sequence>
<feature type="transmembrane region" description="Helical" evidence="2">
    <location>
        <begin position="33"/>
        <end position="55"/>
    </location>
</feature>